<dbReference type="PANTHER" id="PTHR32329">
    <property type="entry name" value="BIFUNCTIONAL PROTEIN [INCLUDES 2-HYDROXYACYL-COA DEHYDRATASE (N-TER) AND ITS ACTIVATOR DOMAIN (C_TERM)-RELATED"/>
    <property type="match status" value="1"/>
</dbReference>
<reference evidence="1" key="1">
    <citation type="journal article" date="2015" name="Nature">
        <title>Complex archaea that bridge the gap between prokaryotes and eukaryotes.</title>
        <authorList>
            <person name="Spang A."/>
            <person name="Saw J.H."/>
            <person name="Jorgensen S.L."/>
            <person name="Zaremba-Niedzwiedzka K."/>
            <person name="Martijn J."/>
            <person name="Lind A.E."/>
            <person name="van Eijk R."/>
            <person name="Schleper C."/>
            <person name="Guy L."/>
            <person name="Ettema T.J."/>
        </authorList>
    </citation>
    <scope>NUCLEOTIDE SEQUENCE</scope>
</reference>
<evidence type="ECO:0000313" key="1">
    <source>
        <dbReference type="EMBL" id="KKO11284.1"/>
    </source>
</evidence>
<protein>
    <recommendedName>
        <fullName evidence="2">DUF2229 domain-containing protein</fullName>
    </recommendedName>
</protein>
<name>A0A0F9Z2G8_9ZZZZ</name>
<dbReference type="InterPro" id="IPR051805">
    <property type="entry name" value="Dehydratase_Activator_Redct"/>
</dbReference>
<gene>
    <name evidence="1" type="ORF">LCGC14_0017620</name>
</gene>
<evidence type="ECO:0008006" key="2">
    <source>
        <dbReference type="Google" id="ProtNLM"/>
    </source>
</evidence>
<sequence>MSANAPGRGPADLGEADTHMISAPNKDKLAGRRLWIPRMTYAGARMVAAAFRSVGIDAAATPQSDERTLELGGLFSSGEECYPAKITLGDFLRIIHDDGFDPDRTAFFMPIAQGPCRFGQYSPYLRRVLDDLGYTGVPIISPTSQDGYADITAYGGTIMRRMWRGIVAGDLLRKMLLKTRPYETERGAADQAFERSLDLVEAAVSDQSLDNRQSLAEMIHALGAARELFEAVPARYTRDKPLIGVVGEIFCRLNTFSNSEAVRQIEAHGGEAWLSDITEWVIYTNWSHKRRLKRQRRRLTREALSAAIKHTIQRRDINALSKPFAEHFVGYEEPHNVYRDVLRPGWPYLPADGALGEMVLSVGKAIYLHHKGADGIIDISPFTCMNGIISEAVYHDVAHDLDDLPIRNFYFDDSSSNMQRDLDIFMELAQNYQKRKAIGRRFPAYFAGAV</sequence>
<dbReference type="AlphaFoldDB" id="A0A0F9Z2G8"/>
<organism evidence="1">
    <name type="scientific">marine sediment metagenome</name>
    <dbReference type="NCBI Taxonomy" id="412755"/>
    <lineage>
        <taxon>unclassified sequences</taxon>
        <taxon>metagenomes</taxon>
        <taxon>ecological metagenomes</taxon>
    </lineage>
</organism>
<dbReference type="PANTHER" id="PTHR32329:SF2">
    <property type="entry name" value="BIFUNCTIONAL PROTEIN [INCLUDES 2-HYDROXYACYL-COA DEHYDRATASE (N-TER) AND ITS ACTIVATOR DOMAIN (C_TERM)"/>
    <property type="match status" value="1"/>
</dbReference>
<comment type="caution">
    <text evidence="1">The sequence shown here is derived from an EMBL/GenBank/DDBJ whole genome shotgun (WGS) entry which is preliminary data.</text>
</comment>
<accession>A0A0F9Z2G8</accession>
<dbReference type="EMBL" id="LAZR01000003">
    <property type="protein sequence ID" value="KKO11284.1"/>
    <property type="molecule type" value="Genomic_DNA"/>
</dbReference>
<proteinExistence type="predicted"/>